<dbReference type="Proteomes" id="UP001597472">
    <property type="component" value="Unassembled WGS sequence"/>
</dbReference>
<keyword evidence="3" id="KW-1185">Reference proteome</keyword>
<accession>A0ABW5KRU0</accession>
<keyword evidence="1" id="KW-0812">Transmembrane</keyword>
<evidence type="ECO:0000313" key="3">
    <source>
        <dbReference type="Proteomes" id="UP001597472"/>
    </source>
</evidence>
<comment type="caution">
    <text evidence="2">The sequence shown here is derived from an EMBL/GenBank/DDBJ whole genome shotgun (WGS) entry which is preliminary data.</text>
</comment>
<proteinExistence type="predicted"/>
<organism evidence="2 3">
    <name type="scientific">Bizionia sediminis</name>
    <dbReference type="NCBI Taxonomy" id="1737064"/>
    <lineage>
        <taxon>Bacteria</taxon>
        <taxon>Pseudomonadati</taxon>
        <taxon>Bacteroidota</taxon>
        <taxon>Flavobacteriia</taxon>
        <taxon>Flavobacteriales</taxon>
        <taxon>Flavobacteriaceae</taxon>
        <taxon>Bizionia</taxon>
    </lineage>
</organism>
<dbReference type="RefSeq" id="WP_376892804.1">
    <property type="nucleotide sequence ID" value="NZ_JBHULS010000002.1"/>
</dbReference>
<reference evidence="3" key="1">
    <citation type="journal article" date="2019" name="Int. J. Syst. Evol. Microbiol.">
        <title>The Global Catalogue of Microorganisms (GCM) 10K type strain sequencing project: providing services to taxonomists for standard genome sequencing and annotation.</title>
        <authorList>
            <consortium name="The Broad Institute Genomics Platform"/>
            <consortium name="The Broad Institute Genome Sequencing Center for Infectious Disease"/>
            <person name="Wu L."/>
            <person name="Ma J."/>
        </authorList>
    </citation>
    <scope>NUCLEOTIDE SEQUENCE [LARGE SCALE GENOMIC DNA]</scope>
    <source>
        <strain evidence="3">KCTC 42587</strain>
    </source>
</reference>
<evidence type="ECO:0000313" key="2">
    <source>
        <dbReference type="EMBL" id="MFD2551572.1"/>
    </source>
</evidence>
<sequence length="247" mass="28340">MKNKKLQITNLETLLLALEQVTSPDEKLAIIQHVKSWRTTDPALEGALLFLEDNNWDIALLKSTLLDTTQRLDTVVQNRRKRLWLQPALKYAAMLILPLGILVSYFLVSENNAINVYYVAEPGLPNFMDNSGVNKWREPMSAFKNAEYTLALSQFNAMAGIKENDTLYYFQGVTHYEIENYAIALNFFDRLLEKPESVFYSDGQFRKGFALYNLGEKTKAKSQFNTIALDENHPYHKEASAILKNVF</sequence>
<dbReference type="Gene3D" id="1.25.40.10">
    <property type="entry name" value="Tetratricopeptide repeat domain"/>
    <property type="match status" value="1"/>
</dbReference>
<dbReference type="SUPFAM" id="SSF48452">
    <property type="entry name" value="TPR-like"/>
    <property type="match status" value="1"/>
</dbReference>
<keyword evidence="1" id="KW-0472">Membrane</keyword>
<dbReference type="InterPro" id="IPR011990">
    <property type="entry name" value="TPR-like_helical_dom_sf"/>
</dbReference>
<dbReference type="EMBL" id="JBHULS010000002">
    <property type="protein sequence ID" value="MFD2551572.1"/>
    <property type="molecule type" value="Genomic_DNA"/>
</dbReference>
<protein>
    <submittedName>
        <fullName evidence="2">Tol-pal system YbgF family protein</fullName>
    </submittedName>
</protein>
<evidence type="ECO:0000256" key="1">
    <source>
        <dbReference type="SAM" id="Phobius"/>
    </source>
</evidence>
<gene>
    <name evidence="2" type="ORF">ACFSQP_07060</name>
</gene>
<keyword evidence="1" id="KW-1133">Transmembrane helix</keyword>
<feature type="transmembrane region" description="Helical" evidence="1">
    <location>
        <begin position="88"/>
        <end position="108"/>
    </location>
</feature>
<name>A0ABW5KRU0_9FLAO</name>